<dbReference type="RefSeq" id="WP_147645295.1">
    <property type="nucleotide sequence ID" value="NZ_CABKVG010000005.1"/>
</dbReference>
<feature type="transmembrane region" description="Helical" evidence="1">
    <location>
        <begin position="26"/>
        <end position="46"/>
    </location>
</feature>
<reference evidence="2 3" key="1">
    <citation type="journal article" date="2022" name="Res Sq">
        <title>Evolution of multicellular longitudinally dividing oral cavity symbionts (Neisseriaceae).</title>
        <authorList>
            <person name="Nyongesa S."/>
            <person name="Weber P."/>
            <person name="Bernet E."/>
            <person name="Pullido F."/>
            <person name="Nieckarz M."/>
            <person name="Delaby M."/>
            <person name="Nieves C."/>
            <person name="Viehboeck T."/>
            <person name="Krause N."/>
            <person name="Rivera-Millot A."/>
            <person name="Nakamura A."/>
            <person name="Vischer N."/>
            <person name="VanNieuwenhze M."/>
            <person name="Brun Y."/>
            <person name="Cava F."/>
            <person name="Bulgheresi S."/>
            <person name="Veyrier F."/>
        </authorList>
    </citation>
    <scope>NUCLEOTIDE SEQUENCE [LARGE SCALE GENOMIC DNA]</scope>
    <source>
        <strain evidence="2 3">SN4</strain>
    </source>
</reference>
<dbReference type="Proteomes" id="UP000832011">
    <property type="component" value="Chromosome"/>
</dbReference>
<evidence type="ECO:0000313" key="2">
    <source>
        <dbReference type="EMBL" id="UOO90632.1"/>
    </source>
</evidence>
<evidence type="ECO:0000313" key="3">
    <source>
        <dbReference type="Proteomes" id="UP000832011"/>
    </source>
</evidence>
<keyword evidence="1" id="KW-1133">Transmembrane helix</keyword>
<organism evidence="2 3">
    <name type="scientific">Vitreoscilla massiliensis</name>
    <dbReference type="NCBI Taxonomy" id="1689272"/>
    <lineage>
        <taxon>Bacteria</taxon>
        <taxon>Pseudomonadati</taxon>
        <taxon>Pseudomonadota</taxon>
        <taxon>Betaproteobacteria</taxon>
        <taxon>Neisseriales</taxon>
        <taxon>Neisseriaceae</taxon>
        <taxon>Vitreoscilla</taxon>
    </lineage>
</organism>
<evidence type="ECO:0000256" key="1">
    <source>
        <dbReference type="SAM" id="Phobius"/>
    </source>
</evidence>
<keyword evidence="1" id="KW-0472">Membrane</keyword>
<feature type="transmembrane region" description="Helical" evidence="1">
    <location>
        <begin position="58"/>
        <end position="77"/>
    </location>
</feature>
<name>A0ABY4E5A5_9NEIS</name>
<feature type="transmembrane region" description="Helical" evidence="1">
    <location>
        <begin position="97"/>
        <end position="117"/>
    </location>
</feature>
<feature type="transmembrane region" description="Helical" evidence="1">
    <location>
        <begin position="154"/>
        <end position="179"/>
    </location>
</feature>
<protein>
    <recommendedName>
        <fullName evidence="4">Yip1 domain-containing protein</fullName>
    </recommendedName>
</protein>
<accession>A0ABY4E5A5</accession>
<keyword evidence="3" id="KW-1185">Reference proteome</keyword>
<evidence type="ECO:0008006" key="4">
    <source>
        <dbReference type="Google" id="ProtNLM"/>
    </source>
</evidence>
<keyword evidence="1" id="KW-0812">Transmembrane</keyword>
<feature type="transmembrane region" description="Helical" evidence="1">
    <location>
        <begin position="124"/>
        <end position="148"/>
    </location>
</feature>
<proteinExistence type="predicted"/>
<sequence>MNQLLSDMWDTLRLRYRPFETYQFPAWVYVVVTVVCGISMAAVAQFNVSAQSEITLPFTSQVGMVVFYVLYVAAQWWCLSFVLPKVLKHFGAEVPNLWGYMLVTQAFSMFTVAYMYLPKELMIVASFFGIWTFWVQIFGLFNVAGRLISPWKVLLSYVLSMLSFILAMMFILSMFMIAGQLDTKELEQKMQQIMQEQQQLQQQNQPAK</sequence>
<dbReference type="EMBL" id="CP091511">
    <property type="protein sequence ID" value="UOO90632.1"/>
    <property type="molecule type" value="Genomic_DNA"/>
</dbReference>
<gene>
    <name evidence="2" type="ORF">LVJ82_06560</name>
</gene>